<dbReference type="AlphaFoldDB" id="A0A8J2LDZ0"/>
<keyword evidence="2" id="KW-1185">Reference proteome</keyword>
<reference evidence="1" key="1">
    <citation type="submission" date="2021-06" db="EMBL/GenBank/DDBJ databases">
        <authorList>
            <person name="Hodson N. C."/>
            <person name="Mongue J. A."/>
            <person name="Jaron S. K."/>
        </authorList>
    </citation>
    <scope>NUCLEOTIDE SEQUENCE</scope>
</reference>
<evidence type="ECO:0000313" key="2">
    <source>
        <dbReference type="Proteomes" id="UP000708208"/>
    </source>
</evidence>
<proteinExistence type="predicted"/>
<accession>A0A8J2LDZ0</accession>
<feature type="non-terminal residue" evidence="1">
    <location>
        <position position="1"/>
    </location>
</feature>
<comment type="caution">
    <text evidence="1">The sequence shown here is derived from an EMBL/GenBank/DDBJ whole genome shotgun (WGS) entry which is preliminary data.</text>
</comment>
<dbReference type="PANTHER" id="PTHR47331:SF1">
    <property type="entry name" value="GAG-LIKE PROTEIN"/>
    <property type="match status" value="1"/>
</dbReference>
<sequence length="149" mass="16734">HSHHENNQFMGALPGDRIIPTDPFNKVAIDYGGPFITRLMNGRSNTTFKSYLMLSFPVFIDLYLEDKRQPKSSATIAAIVGADRKLKKFLQLIASNETNAHITQELLKEDIKWNFNPPAAPHMGGIWEAGITSVKWATMPSLSKNLRHS</sequence>
<dbReference type="Proteomes" id="UP000708208">
    <property type="component" value="Unassembled WGS sequence"/>
</dbReference>
<dbReference type="PANTHER" id="PTHR47331">
    <property type="entry name" value="PHD-TYPE DOMAIN-CONTAINING PROTEIN"/>
    <property type="match status" value="1"/>
</dbReference>
<gene>
    <name evidence="1" type="ORF">AFUS01_LOCUS40987</name>
</gene>
<dbReference type="OrthoDB" id="5984724at2759"/>
<organism evidence="1 2">
    <name type="scientific">Allacma fusca</name>
    <dbReference type="NCBI Taxonomy" id="39272"/>
    <lineage>
        <taxon>Eukaryota</taxon>
        <taxon>Metazoa</taxon>
        <taxon>Ecdysozoa</taxon>
        <taxon>Arthropoda</taxon>
        <taxon>Hexapoda</taxon>
        <taxon>Collembola</taxon>
        <taxon>Symphypleona</taxon>
        <taxon>Sminthuridae</taxon>
        <taxon>Allacma</taxon>
    </lineage>
</organism>
<dbReference type="EMBL" id="CAJVCH010559500">
    <property type="protein sequence ID" value="CAG7831234.1"/>
    <property type="molecule type" value="Genomic_DNA"/>
</dbReference>
<name>A0A8J2LDZ0_9HEXA</name>
<protein>
    <submittedName>
        <fullName evidence="1">Uncharacterized protein</fullName>
    </submittedName>
</protein>
<evidence type="ECO:0000313" key="1">
    <source>
        <dbReference type="EMBL" id="CAG7831234.1"/>
    </source>
</evidence>